<dbReference type="InterPro" id="IPR003716">
    <property type="entry name" value="DNA-dir_RNA_pol_omega"/>
</dbReference>
<dbReference type="Gene3D" id="3.90.940.10">
    <property type="match status" value="1"/>
</dbReference>
<evidence type="ECO:0000256" key="5">
    <source>
        <dbReference type="ARBA" id="ARBA00022679"/>
    </source>
</evidence>
<name>A0A5J4JIX2_9BACI</name>
<keyword evidence="4 10" id="KW-0240">DNA-directed RNA polymerase</keyword>
<protein>
    <recommendedName>
        <fullName evidence="3 10">DNA-directed RNA polymerase subunit omega</fullName>
        <shortName evidence="10">RNAP omega subunit</shortName>
        <ecNumber evidence="2 10">2.7.7.6</ecNumber>
    </recommendedName>
    <alternativeName>
        <fullName evidence="10">RNA polymerase omega subunit</fullName>
    </alternativeName>
    <alternativeName>
        <fullName evidence="8 10">Transcriptase subunit omega</fullName>
    </alternativeName>
</protein>
<dbReference type="Proteomes" id="UP000391919">
    <property type="component" value="Unassembled WGS sequence"/>
</dbReference>
<organism evidence="11 12">
    <name type="scientific">Weizmannia acidilactici</name>
    <dbReference type="NCBI Taxonomy" id="2607726"/>
    <lineage>
        <taxon>Bacteria</taxon>
        <taxon>Bacillati</taxon>
        <taxon>Bacillota</taxon>
        <taxon>Bacilli</taxon>
        <taxon>Bacillales</taxon>
        <taxon>Bacillaceae</taxon>
        <taxon>Heyndrickxia</taxon>
    </lineage>
</organism>
<evidence type="ECO:0000313" key="12">
    <source>
        <dbReference type="Proteomes" id="UP000391919"/>
    </source>
</evidence>
<keyword evidence="5 10" id="KW-0808">Transferase</keyword>
<dbReference type="PANTHER" id="PTHR34476">
    <property type="entry name" value="DNA-DIRECTED RNA POLYMERASE SUBUNIT OMEGA"/>
    <property type="match status" value="1"/>
</dbReference>
<dbReference type="PANTHER" id="PTHR34476:SF1">
    <property type="entry name" value="DNA-DIRECTED RNA POLYMERASE SUBUNIT OMEGA"/>
    <property type="match status" value="1"/>
</dbReference>
<keyword evidence="6 10" id="KW-0548">Nucleotidyltransferase</keyword>
<dbReference type="GO" id="GO:0003677">
    <property type="term" value="F:DNA binding"/>
    <property type="evidence" value="ECO:0007669"/>
    <property type="project" value="UniProtKB-UniRule"/>
</dbReference>
<evidence type="ECO:0000256" key="10">
    <source>
        <dbReference type="HAMAP-Rule" id="MF_00366"/>
    </source>
</evidence>
<sequence length="70" mass="8016">MNMLYPSIDELLKIIDSKYSLVTIAAKRARELQEHHNEVLEKYVSDKNVGKALEEIYVGALRIKQDEPAS</sequence>
<comment type="similarity">
    <text evidence="1 10">Belongs to the RNA polymerase subunit omega family.</text>
</comment>
<evidence type="ECO:0000256" key="2">
    <source>
        <dbReference type="ARBA" id="ARBA00012418"/>
    </source>
</evidence>
<dbReference type="SMART" id="SM01409">
    <property type="entry name" value="RNA_pol_Rpb6"/>
    <property type="match status" value="1"/>
</dbReference>
<evidence type="ECO:0000313" key="11">
    <source>
        <dbReference type="EMBL" id="GER70418.1"/>
    </source>
</evidence>
<comment type="caution">
    <text evidence="11">The sequence shown here is derived from an EMBL/GenBank/DDBJ whole genome shotgun (WGS) entry which is preliminary data.</text>
</comment>
<gene>
    <name evidence="10 11" type="primary">rpoZ</name>
    <name evidence="11" type="ORF">BpJC7_17210</name>
</gene>
<keyword evidence="12" id="KW-1185">Reference proteome</keyword>
<dbReference type="GO" id="GO:0006351">
    <property type="term" value="P:DNA-templated transcription"/>
    <property type="evidence" value="ECO:0007669"/>
    <property type="project" value="UniProtKB-UniRule"/>
</dbReference>
<evidence type="ECO:0000256" key="7">
    <source>
        <dbReference type="ARBA" id="ARBA00023163"/>
    </source>
</evidence>
<comment type="function">
    <text evidence="10">Promotes RNA polymerase assembly. Latches the N- and C-terminal regions of the beta' subunit thereby facilitating its interaction with the beta and alpha subunits.</text>
</comment>
<dbReference type="InterPro" id="IPR006110">
    <property type="entry name" value="Pol_omega/Rpo6/RPB6"/>
</dbReference>
<dbReference type="NCBIfam" id="TIGR00690">
    <property type="entry name" value="rpoZ"/>
    <property type="match status" value="1"/>
</dbReference>
<evidence type="ECO:0000256" key="6">
    <source>
        <dbReference type="ARBA" id="ARBA00022695"/>
    </source>
</evidence>
<dbReference type="GO" id="GO:0003899">
    <property type="term" value="F:DNA-directed RNA polymerase activity"/>
    <property type="evidence" value="ECO:0007669"/>
    <property type="project" value="UniProtKB-UniRule"/>
</dbReference>
<comment type="catalytic activity">
    <reaction evidence="9 10">
        <text>RNA(n) + a ribonucleoside 5'-triphosphate = RNA(n+1) + diphosphate</text>
        <dbReference type="Rhea" id="RHEA:21248"/>
        <dbReference type="Rhea" id="RHEA-COMP:14527"/>
        <dbReference type="Rhea" id="RHEA-COMP:17342"/>
        <dbReference type="ChEBI" id="CHEBI:33019"/>
        <dbReference type="ChEBI" id="CHEBI:61557"/>
        <dbReference type="ChEBI" id="CHEBI:140395"/>
        <dbReference type="EC" id="2.7.7.6"/>
    </reaction>
</comment>
<proteinExistence type="inferred from homology"/>
<evidence type="ECO:0000256" key="8">
    <source>
        <dbReference type="ARBA" id="ARBA00029924"/>
    </source>
</evidence>
<evidence type="ECO:0000256" key="4">
    <source>
        <dbReference type="ARBA" id="ARBA00022478"/>
    </source>
</evidence>
<dbReference type="Pfam" id="PF01192">
    <property type="entry name" value="RNA_pol_Rpb6"/>
    <property type="match status" value="1"/>
</dbReference>
<keyword evidence="7 10" id="KW-0804">Transcription</keyword>
<dbReference type="EMBL" id="BKZQ01000020">
    <property type="protein sequence ID" value="GER70418.1"/>
    <property type="molecule type" value="Genomic_DNA"/>
</dbReference>
<dbReference type="GO" id="GO:0000428">
    <property type="term" value="C:DNA-directed RNA polymerase complex"/>
    <property type="evidence" value="ECO:0007669"/>
    <property type="project" value="UniProtKB-KW"/>
</dbReference>
<evidence type="ECO:0000256" key="1">
    <source>
        <dbReference type="ARBA" id="ARBA00006711"/>
    </source>
</evidence>
<evidence type="ECO:0000256" key="3">
    <source>
        <dbReference type="ARBA" id="ARBA00013725"/>
    </source>
</evidence>
<comment type="subunit">
    <text evidence="10">The RNAP catalytic core consists of 2 alpha, 1 beta, 1 beta' and 1 omega subunit. When a sigma factor is associated with the core the holoenzyme is formed, which can initiate transcription.</text>
</comment>
<dbReference type="SUPFAM" id="SSF63562">
    <property type="entry name" value="RPB6/omega subunit-like"/>
    <property type="match status" value="1"/>
</dbReference>
<accession>A0A5J4JIX2</accession>
<evidence type="ECO:0000256" key="9">
    <source>
        <dbReference type="ARBA" id="ARBA00048552"/>
    </source>
</evidence>
<dbReference type="InterPro" id="IPR036161">
    <property type="entry name" value="RPB6/omega-like_sf"/>
</dbReference>
<dbReference type="EC" id="2.7.7.6" evidence="2 10"/>
<dbReference type="AlphaFoldDB" id="A0A5J4JIX2"/>
<dbReference type="HAMAP" id="MF_00366">
    <property type="entry name" value="RNApol_bact_RpoZ"/>
    <property type="match status" value="1"/>
</dbReference>
<reference evidence="11 12" key="1">
    <citation type="submission" date="2019-09" db="EMBL/GenBank/DDBJ databases">
        <title>Draft genome sequence of Bacillus sp. JC-7.</title>
        <authorList>
            <person name="Tanaka N."/>
            <person name="Shiwa Y."/>
            <person name="Fujita N."/>
            <person name="Tanasupawat S."/>
        </authorList>
    </citation>
    <scope>NUCLEOTIDE SEQUENCE [LARGE SCALE GENOMIC DNA]</scope>
    <source>
        <strain evidence="11 12">JC-7</strain>
    </source>
</reference>